<dbReference type="Gene3D" id="3.40.1280.10">
    <property type="match status" value="1"/>
</dbReference>
<keyword evidence="2 6" id="KW-0489">Methyltransferase</keyword>
<dbReference type="InterPro" id="IPR001537">
    <property type="entry name" value="SpoU_MeTrfase"/>
</dbReference>
<dbReference type="GO" id="GO:0005829">
    <property type="term" value="C:cytosol"/>
    <property type="evidence" value="ECO:0007669"/>
    <property type="project" value="TreeGrafter"/>
</dbReference>
<dbReference type="SMART" id="SM00967">
    <property type="entry name" value="SpoU_sub_bind"/>
    <property type="match status" value="1"/>
</dbReference>
<dbReference type="Proteomes" id="UP000237947">
    <property type="component" value="Chromosome"/>
</dbReference>
<dbReference type="SUPFAM" id="SSF55315">
    <property type="entry name" value="L30e-like"/>
    <property type="match status" value="1"/>
</dbReference>
<dbReference type="InterPro" id="IPR029026">
    <property type="entry name" value="tRNA_m1G_MTases_N"/>
</dbReference>
<dbReference type="SUPFAM" id="SSF75217">
    <property type="entry name" value="alpha/beta knot"/>
    <property type="match status" value="1"/>
</dbReference>
<evidence type="ECO:0000313" key="7">
    <source>
        <dbReference type="Proteomes" id="UP000237947"/>
    </source>
</evidence>
<dbReference type="InterPro" id="IPR013123">
    <property type="entry name" value="SpoU_subst-bd"/>
</dbReference>
<proteinExistence type="inferred from homology"/>
<feature type="compositionally biased region" description="Basic and acidic residues" evidence="4">
    <location>
        <begin position="1"/>
        <end position="21"/>
    </location>
</feature>
<dbReference type="KEGG" id="fsa:C5Q98_05130"/>
<evidence type="ECO:0000256" key="1">
    <source>
        <dbReference type="ARBA" id="ARBA00007228"/>
    </source>
</evidence>
<dbReference type="Gene3D" id="3.30.1330.30">
    <property type="match status" value="1"/>
</dbReference>
<dbReference type="PANTHER" id="PTHR46429">
    <property type="entry name" value="23S RRNA (GUANOSINE-2'-O-)-METHYLTRANSFERASE RLMB"/>
    <property type="match status" value="1"/>
</dbReference>
<feature type="region of interest" description="Disordered" evidence="4">
    <location>
        <begin position="1"/>
        <end position="49"/>
    </location>
</feature>
<keyword evidence="7" id="KW-1185">Reference proteome</keyword>
<dbReference type="CDD" id="cd18103">
    <property type="entry name" value="SpoU-like_RlmB"/>
    <property type="match status" value="1"/>
</dbReference>
<sequence>MRENNNRQESGRRSNRRDSDNNKYIANRNKKHNSSYSNREKDSRKNNFKDIDIQDESRLEGRNSVVEALDSGREFNKVWYLKSDNKSMDDRLASIINRLKQSQTVLYPVDRKTLDRMSKTGSHQGIIAQVAAHEYAEVQDILELAKERGEDAFIIILDEVQDSQNLGAILRTADAAGVHGIIIPERRSVTLDATAAKTSVGAIEHVKVARVSNMNQCISELKDQGIWVAGLDMDGEDIFASDKLSGPIALVVGNEGKGIRPKVRKSCDFILEIPMIGQINSLNASNAAAISMYAVYKSRNY</sequence>
<dbReference type="GO" id="GO:0006396">
    <property type="term" value="P:RNA processing"/>
    <property type="evidence" value="ECO:0007669"/>
    <property type="project" value="InterPro"/>
</dbReference>
<feature type="domain" description="RNA 2-O ribose methyltransferase substrate binding" evidence="5">
    <location>
        <begin position="58"/>
        <end position="136"/>
    </location>
</feature>
<dbReference type="GO" id="GO:0008173">
    <property type="term" value="F:RNA methyltransferase activity"/>
    <property type="evidence" value="ECO:0007669"/>
    <property type="project" value="InterPro"/>
</dbReference>
<evidence type="ECO:0000256" key="2">
    <source>
        <dbReference type="ARBA" id="ARBA00022603"/>
    </source>
</evidence>
<dbReference type="AlphaFoldDB" id="A0A2S0KNL7"/>
<evidence type="ECO:0000256" key="4">
    <source>
        <dbReference type="SAM" id="MobiDB-lite"/>
    </source>
</evidence>
<reference evidence="7" key="1">
    <citation type="submission" date="2018-02" db="EMBL/GenBank/DDBJ databases">
        <authorList>
            <person name="Holder M.E."/>
            <person name="Ajami N.J."/>
            <person name="Petrosino J.F."/>
        </authorList>
    </citation>
    <scope>NUCLEOTIDE SEQUENCE [LARGE SCALE GENOMIC DNA]</scope>
    <source>
        <strain evidence="7">CCUG 47711</strain>
    </source>
</reference>
<dbReference type="Pfam" id="PF00588">
    <property type="entry name" value="SpoU_methylase"/>
    <property type="match status" value="1"/>
</dbReference>
<dbReference type="InterPro" id="IPR029064">
    <property type="entry name" value="Ribosomal_eL30-like_sf"/>
</dbReference>
<accession>A0A2S0KNL7</accession>
<evidence type="ECO:0000259" key="5">
    <source>
        <dbReference type="SMART" id="SM00967"/>
    </source>
</evidence>
<dbReference type="EMBL" id="CP027226">
    <property type="protein sequence ID" value="AVM42631.1"/>
    <property type="molecule type" value="Genomic_DNA"/>
</dbReference>
<keyword evidence="3 6" id="KW-0808">Transferase</keyword>
<comment type="similarity">
    <text evidence="1">Belongs to the class IV-like SAM-binding methyltransferase superfamily. RNA methyltransferase TrmH family.</text>
</comment>
<gene>
    <name evidence="6" type="ORF">C5Q98_05130</name>
</gene>
<protein>
    <submittedName>
        <fullName evidence="6">23S rRNA (Guanosine(2251)-2'-O)-methyltransferase RlmB</fullName>
    </submittedName>
</protein>
<evidence type="ECO:0000313" key="6">
    <source>
        <dbReference type="EMBL" id="AVM42631.1"/>
    </source>
</evidence>
<dbReference type="GO" id="GO:0032259">
    <property type="term" value="P:methylation"/>
    <property type="evidence" value="ECO:0007669"/>
    <property type="project" value="UniProtKB-KW"/>
</dbReference>
<dbReference type="FunFam" id="3.40.1280.10:FF:000008">
    <property type="entry name" value="Group 3 RNA methyltransferase TrmH"/>
    <property type="match status" value="1"/>
</dbReference>
<evidence type="ECO:0000256" key="3">
    <source>
        <dbReference type="ARBA" id="ARBA00022679"/>
    </source>
</evidence>
<dbReference type="PANTHER" id="PTHR46429:SF1">
    <property type="entry name" value="23S RRNA (GUANOSINE-2'-O-)-METHYLTRANSFERASE RLMB"/>
    <property type="match status" value="1"/>
</dbReference>
<name>A0A2S0KNL7_9FIRM</name>
<dbReference type="NCBIfam" id="TIGR00186">
    <property type="entry name" value="rRNA_methyl_3"/>
    <property type="match status" value="1"/>
</dbReference>
<dbReference type="OrthoDB" id="9794400at2"/>
<dbReference type="RefSeq" id="WP_106012585.1">
    <property type="nucleotide sequence ID" value="NZ_CP027226.1"/>
</dbReference>
<dbReference type="InterPro" id="IPR004441">
    <property type="entry name" value="rRNA_MeTrfase_TrmH"/>
</dbReference>
<dbReference type="GO" id="GO:0003723">
    <property type="term" value="F:RNA binding"/>
    <property type="evidence" value="ECO:0007669"/>
    <property type="project" value="InterPro"/>
</dbReference>
<dbReference type="InterPro" id="IPR029028">
    <property type="entry name" value="Alpha/beta_knot_MTases"/>
</dbReference>
<organism evidence="6 7">
    <name type="scientific">Fastidiosipila sanguinis</name>
    <dbReference type="NCBI Taxonomy" id="236753"/>
    <lineage>
        <taxon>Bacteria</taxon>
        <taxon>Bacillati</taxon>
        <taxon>Bacillota</taxon>
        <taxon>Clostridia</taxon>
        <taxon>Eubacteriales</taxon>
        <taxon>Oscillospiraceae</taxon>
        <taxon>Fastidiosipila</taxon>
    </lineage>
</organism>
<feature type="compositionally biased region" description="Basic and acidic residues" evidence="4">
    <location>
        <begin position="38"/>
        <end position="49"/>
    </location>
</feature>
<dbReference type="Pfam" id="PF08032">
    <property type="entry name" value="SpoU_sub_bind"/>
    <property type="match status" value="1"/>
</dbReference>